<evidence type="ECO:0000256" key="3">
    <source>
        <dbReference type="ARBA" id="ARBA00022737"/>
    </source>
</evidence>
<dbReference type="InterPro" id="IPR044974">
    <property type="entry name" value="Disease_R_plants"/>
</dbReference>
<dbReference type="EMBL" id="WHWC01000007">
    <property type="protein sequence ID" value="KAG8378872.1"/>
    <property type="molecule type" value="Genomic_DNA"/>
</dbReference>
<proteinExistence type="inferred from homology"/>
<reference evidence="6" key="1">
    <citation type="submission" date="2019-10" db="EMBL/GenBank/DDBJ databases">
        <authorList>
            <person name="Zhang R."/>
            <person name="Pan Y."/>
            <person name="Wang J."/>
            <person name="Ma R."/>
            <person name="Yu S."/>
        </authorList>
    </citation>
    <scope>NUCLEOTIDE SEQUENCE</scope>
    <source>
        <strain evidence="6">LA-IB0</strain>
        <tissue evidence="6">Leaf</tissue>
    </source>
</reference>
<evidence type="ECO:0000259" key="5">
    <source>
        <dbReference type="Pfam" id="PF00931"/>
    </source>
</evidence>
<evidence type="ECO:0000256" key="4">
    <source>
        <dbReference type="ARBA" id="ARBA00022821"/>
    </source>
</evidence>
<feature type="domain" description="NB-ARC" evidence="5">
    <location>
        <begin position="109"/>
        <end position="233"/>
    </location>
</feature>
<evidence type="ECO:0000256" key="1">
    <source>
        <dbReference type="ARBA" id="ARBA00008894"/>
    </source>
</evidence>
<comment type="similarity">
    <text evidence="1">Belongs to the disease resistance NB-LRR family.</text>
</comment>
<evidence type="ECO:0000313" key="7">
    <source>
        <dbReference type="Proteomes" id="UP000826271"/>
    </source>
</evidence>
<sequence>MMKQITAVANEAEDIINSHVVDQLRKEYEDMGLSVLFSEDTNEDHVVNMEFSSFSFCQDIDKVIEEIDSIKEQLLTMVQAEGKVVQQKQPPIVSVRAGSSTLLPSRGKIKKFDIRVWFTISQKYSVHEILLGVLRDIGVPDDLKNKTLAELRLQLYQELSGRRYLIVMDDLWSTNGWDDFKSSFPNYRNGSRVMMTTRLTDVAASLGSHNPYLMDFLDEDESWNLFCEKAFIQERSSRELEEIGKRIAKSCKGLPLAIVVIGGLLAKSNMTQEYWESVAGKVNLLVSSENDEDGSKILSLSYNHLPIHLKPCFLYMSFFPEDYEIKV</sequence>
<dbReference type="AlphaFoldDB" id="A0AAV6XFQ3"/>
<dbReference type="Gene3D" id="1.20.5.4130">
    <property type="match status" value="1"/>
</dbReference>
<dbReference type="Pfam" id="PF00931">
    <property type="entry name" value="NB-ARC"/>
    <property type="match status" value="1"/>
</dbReference>
<name>A0AAV6XFQ3_9LAMI</name>
<dbReference type="GO" id="GO:0043531">
    <property type="term" value="F:ADP binding"/>
    <property type="evidence" value="ECO:0007669"/>
    <property type="project" value="InterPro"/>
</dbReference>
<gene>
    <name evidence="6" type="ORF">BUALT_Bualt07G0029800</name>
</gene>
<keyword evidence="3" id="KW-0677">Repeat</keyword>
<dbReference type="PANTHER" id="PTHR23155:SF1152">
    <property type="entry name" value="AAA+ ATPASE DOMAIN-CONTAINING PROTEIN"/>
    <property type="match status" value="1"/>
</dbReference>
<comment type="caution">
    <text evidence="6">The sequence shown here is derived from an EMBL/GenBank/DDBJ whole genome shotgun (WGS) entry which is preliminary data.</text>
</comment>
<evidence type="ECO:0000313" key="6">
    <source>
        <dbReference type="EMBL" id="KAG8378872.1"/>
    </source>
</evidence>
<dbReference type="InterPro" id="IPR042197">
    <property type="entry name" value="Apaf_helical"/>
</dbReference>
<evidence type="ECO:0000256" key="2">
    <source>
        <dbReference type="ARBA" id="ARBA00022614"/>
    </source>
</evidence>
<dbReference type="Gene3D" id="1.10.8.430">
    <property type="entry name" value="Helical domain of apoptotic protease-activating factors"/>
    <property type="match status" value="1"/>
</dbReference>
<dbReference type="SUPFAM" id="SSF52540">
    <property type="entry name" value="P-loop containing nucleoside triphosphate hydrolases"/>
    <property type="match status" value="1"/>
</dbReference>
<keyword evidence="7" id="KW-1185">Reference proteome</keyword>
<dbReference type="GO" id="GO:0005737">
    <property type="term" value="C:cytoplasm"/>
    <property type="evidence" value="ECO:0007669"/>
    <property type="project" value="UniProtKB-SubCell"/>
</dbReference>
<dbReference type="InterPro" id="IPR027417">
    <property type="entry name" value="P-loop_NTPase"/>
</dbReference>
<dbReference type="Gene3D" id="1.10.10.10">
    <property type="entry name" value="Winged helix-like DNA-binding domain superfamily/Winged helix DNA-binding domain"/>
    <property type="match status" value="1"/>
</dbReference>
<dbReference type="Gene3D" id="3.40.50.300">
    <property type="entry name" value="P-loop containing nucleotide triphosphate hydrolases"/>
    <property type="match status" value="1"/>
</dbReference>
<dbReference type="InterPro" id="IPR036388">
    <property type="entry name" value="WH-like_DNA-bd_sf"/>
</dbReference>
<dbReference type="Proteomes" id="UP000826271">
    <property type="component" value="Unassembled WGS sequence"/>
</dbReference>
<keyword evidence="2" id="KW-0433">Leucine-rich repeat</keyword>
<dbReference type="InterPro" id="IPR002182">
    <property type="entry name" value="NB-ARC"/>
</dbReference>
<dbReference type="GO" id="GO:0098542">
    <property type="term" value="P:defense response to other organism"/>
    <property type="evidence" value="ECO:0007669"/>
    <property type="project" value="TreeGrafter"/>
</dbReference>
<keyword evidence="4" id="KW-0611">Plant defense</keyword>
<accession>A0AAV6XFQ3</accession>
<dbReference type="PRINTS" id="PR00364">
    <property type="entry name" value="DISEASERSIST"/>
</dbReference>
<organism evidence="6 7">
    <name type="scientific">Buddleja alternifolia</name>
    <dbReference type="NCBI Taxonomy" id="168488"/>
    <lineage>
        <taxon>Eukaryota</taxon>
        <taxon>Viridiplantae</taxon>
        <taxon>Streptophyta</taxon>
        <taxon>Embryophyta</taxon>
        <taxon>Tracheophyta</taxon>
        <taxon>Spermatophyta</taxon>
        <taxon>Magnoliopsida</taxon>
        <taxon>eudicotyledons</taxon>
        <taxon>Gunneridae</taxon>
        <taxon>Pentapetalae</taxon>
        <taxon>asterids</taxon>
        <taxon>lamiids</taxon>
        <taxon>Lamiales</taxon>
        <taxon>Scrophulariaceae</taxon>
        <taxon>Buddlejeae</taxon>
        <taxon>Buddleja</taxon>
    </lineage>
</organism>
<dbReference type="PANTHER" id="PTHR23155">
    <property type="entry name" value="DISEASE RESISTANCE PROTEIN RP"/>
    <property type="match status" value="1"/>
</dbReference>
<dbReference type="FunFam" id="1.10.8.430:FF:000003">
    <property type="entry name" value="Probable disease resistance protein At5g66910"/>
    <property type="match status" value="1"/>
</dbReference>
<protein>
    <recommendedName>
        <fullName evidence="5">NB-ARC domain-containing protein</fullName>
    </recommendedName>
</protein>